<proteinExistence type="predicted"/>
<evidence type="ECO:0000313" key="1">
    <source>
        <dbReference type="EMBL" id="RLN34884.1"/>
    </source>
</evidence>
<accession>A0A3L6T9F9</accession>
<reference evidence="2" key="1">
    <citation type="journal article" date="2019" name="Nat. Commun.">
        <title>The genome of broomcorn millet.</title>
        <authorList>
            <person name="Zou C."/>
            <person name="Miki D."/>
            <person name="Li D."/>
            <person name="Tang Q."/>
            <person name="Xiao L."/>
            <person name="Rajput S."/>
            <person name="Deng P."/>
            <person name="Jia W."/>
            <person name="Huang R."/>
            <person name="Zhang M."/>
            <person name="Sun Y."/>
            <person name="Hu J."/>
            <person name="Fu X."/>
            <person name="Schnable P.S."/>
            <person name="Li F."/>
            <person name="Zhang H."/>
            <person name="Feng B."/>
            <person name="Zhu X."/>
            <person name="Liu R."/>
            <person name="Schnable J.C."/>
            <person name="Zhu J.-K."/>
            <person name="Zhang H."/>
        </authorList>
    </citation>
    <scope>NUCLEOTIDE SEQUENCE [LARGE SCALE GENOMIC DNA]</scope>
</reference>
<evidence type="ECO:0000313" key="2">
    <source>
        <dbReference type="Proteomes" id="UP000275267"/>
    </source>
</evidence>
<comment type="caution">
    <text evidence="1">The sequence shown here is derived from an EMBL/GenBank/DDBJ whole genome shotgun (WGS) entry which is preliminary data.</text>
</comment>
<sequence length="73" mass="8275">MTPARSLTDLPEEIYIDVAARVAASSSFPMADLRRLRRACSVVRDRVCGASLVRRSLNLRWALRQLDDAETRE</sequence>
<dbReference type="AlphaFoldDB" id="A0A3L6T9F9"/>
<keyword evidence="2" id="KW-1185">Reference proteome</keyword>
<name>A0A3L6T9F9_PANMI</name>
<organism evidence="1 2">
    <name type="scientific">Panicum miliaceum</name>
    <name type="common">Proso millet</name>
    <name type="synonym">Broomcorn millet</name>
    <dbReference type="NCBI Taxonomy" id="4540"/>
    <lineage>
        <taxon>Eukaryota</taxon>
        <taxon>Viridiplantae</taxon>
        <taxon>Streptophyta</taxon>
        <taxon>Embryophyta</taxon>
        <taxon>Tracheophyta</taxon>
        <taxon>Spermatophyta</taxon>
        <taxon>Magnoliopsida</taxon>
        <taxon>Liliopsida</taxon>
        <taxon>Poales</taxon>
        <taxon>Poaceae</taxon>
        <taxon>PACMAD clade</taxon>
        <taxon>Panicoideae</taxon>
        <taxon>Panicodae</taxon>
        <taxon>Paniceae</taxon>
        <taxon>Panicinae</taxon>
        <taxon>Panicum</taxon>
        <taxon>Panicum sect. Panicum</taxon>
    </lineage>
</organism>
<dbReference type="Proteomes" id="UP000275267">
    <property type="component" value="Unassembled WGS sequence"/>
</dbReference>
<dbReference type="EMBL" id="PQIB02000002">
    <property type="protein sequence ID" value="RLN34884.1"/>
    <property type="molecule type" value="Genomic_DNA"/>
</dbReference>
<protein>
    <recommendedName>
        <fullName evidence="3">F-box domain-containing protein</fullName>
    </recommendedName>
</protein>
<evidence type="ECO:0008006" key="3">
    <source>
        <dbReference type="Google" id="ProtNLM"/>
    </source>
</evidence>
<gene>
    <name evidence="1" type="ORF">C2845_PM03G28370</name>
</gene>